<evidence type="ECO:0000313" key="3">
    <source>
        <dbReference type="Proteomes" id="UP001066276"/>
    </source>
</evidence>
<keyword evidence="3" id="KW-1185">Reference proteome</keyword>
<feature type="region of interest" description="Disordered" evidence="1">
    <location>
        <begin position="126"/>
        <end position="147"/>
    </location>
</feature>
<proteinExistence type="predicted"/>
<sequence>MERTPSLVTQVKVWTPLGHQTEERVVSRANNLTLRKWPDEFVDSGYRHRREMPATSQSADLRDLGLAVHEETLVCDDDQEIEEGEIWADEEQTVEKGIQWVKGGRSVNKEKSFGVLQELTSRMVQRDRTGERDSQITAGDSFQKGDNKRGSGMGLCGWSACGRFNGVDRWALIRTLGTHSYAGQLSRQIRGLLGGNWDLMGQG</sequence>
<organism evidence="2 3">
    <name type="scientific">Pleurodeles waltl</name>
    <name type="common">Iberian ribbed newt</name>
    <dbReference type="NCBI Taxonomy" id="8319"/>
    <lineage>
        <taxon>Eukaryota</taxon>
        <taxon>Metazoa</taxon>
        <taxon>Chordata</taxon>
        <taxon>Craniata</taxon>
        <taxon>Vertebrata</taxon>
        <taxon>Euteleostomi</taxon>
        <taxon>Amphibia</taxon>
        <taxon>Batrachia</taxon>
        <taxon>Caudata</taxon>
        <taxon>Salamandroidea</taxon>
        <taxon>Salamandridae</taxon>
        <taxon>Pleurodelinae</taxon>
        <taxon>Pleurodeles</taxon>
    </lineage>
</organism>
<gene>
    <name evidence="2" type="ORF">NDU88_007813</name>
</gene>
<dbReference type="EMBL" id="JANPWB010000003">
    <property type="protein sequence ID" value="KAJ1204032.1"/>
    <property type="molecule type" value="Genomic_DNA"/>
</dbReference>
<comment type="caution">
    <text evidence="2">The sequence shown here is derived from an EMBL/GenBank/DDBJ whole genome shotgun (WGS) entry which is preliminary data.</text>
</comment>
<reference evidence="2" key="1">
    <citation type="journal article" date="2022" name="bioRxiv">
        <title>Sequencing and chromosome-scale assembly of the giantPleurodeles waltlgenome.</title>
        <authorList>
            <person name="Brown T."/>
            <person name="Elewa A."/>
            <person name="Iarovenko S."/>
            <person name="Subramanian E."/>
            <person name="Araus A.J."/>
            <person name="Petzold A."/>
            <person name="Susuki M."/>
            <person name="Suzuki K.-i.T."/>
            <person name="Hayashi T."/>
            <person name="Toyoda A."/>
            <person name="Oliveira C."/>
            <person name="Osipova E."/>
            <person name="Leigh N.D."/>
            <person name="Simon A."/>
            <person name="Yun M.H."/>
        </authorList>
    </citation>
    <scope>NUCLEOTIDE SEQUENCE</scope>
    <source>
        <strain evidence="2">20211129_DDA</strain>
        <tissue evidence="2">Liver</tissue>
    </source>
</reference>
<evidence type="ECO:0000313" key="2">
    <source>
        <dbReference type="EMBL" id="KAJ1204032.1"/>
    </source>
</evidence>
<name>A0AAV7VUW1_PLEWA</name>
<evidence type="ECO:0000256" key="1">
    <source>
        <dbReference type="SAM" id="MobiDB-lite"/>
    </source>
</evidence>
<dbReference type="AlphaFoldDB" id="A0AAV7VUW1"/>
<protein>
    <submittedName>
        <fullName evidence="2">Uncharacterized protein</fullName>
    </submittedName>
</protein>
<accession>A0AAV7VUW1</accession>
<dbReference type="Proteomes" id="UP001066276">
    <property type="component" value="Chromosome 2_1"/>
</dbReference>